<organism evidence="8 9">
    <name type="scientific">Oculimacula yallundae</name>
    <dbReference type="NCBI Taxonomy" id="86028"/>
    <lineage>
        <taxon>Eukaryota</taxon>
        <taxon>Fungi</taxon>
        <taxon>Dikarya</taxon>
        <taxon>Ascomycota</taxon>
        <taxon>Pezizomycotina</taxon>
        <taxon>Leotiomycetes</taxon>
        <taxon>Helotiales</taxon>
        <taxon>Ploettnerulaceae</taxon>
        <taxon>Oculimacula</taxon>
    </lineage>
</organism>
<comment type="similarity">
    <text evidence="5">Belongs to the SAT4 family.</text>
</comment>
<evidence type="ECO:0000256" key="2">
    <source>
        <dbReference type="ARBA" id="ARBA00022692"/>
    </source>
</evidence>
<dbReference type="EMBL" id="JAZHXI010000002">
    <property type="protein sequence ID" value="KAL2075046.1"/>
    <property type="molecule type" value="Genomic_DNA"/>
</dbReference>
<gene>
    <name evidence="8" type="ORF">VTL71DRAFT_8826</name>
</gene>
<dbReference type="InterPro" id="IPR049326">
    <property type="entry name" value="Rhodopsin_dom_fungi"/>
</dbReference>
<feature type="transmembrane region" description="Helical" evidence="6">
    <location>
        <begin position="16"/>
        <end position="38"/>
    </location>
</feature>
<evidence type="ECO:0000259" key="7">
    <source>
        <dbReference type="Pfam" id="PF20684"/>
    </source>
</evidence>
<evidence type="ECO:0000256" key="1">
    <source>
        <dbReference type="ARBA" id="ARBA00004141"/>
    </source>
</evidence>
<reference evidence="8 9" key="1">
    <citation type="journal article" date="2024" name="Commun. Biol.">
        <title>Comparative genomic analysis of thermophilic fungi reveals convergent evolutionary adaptations and gene losses.</title>
        <authorList>
            <person name="Steindorff A.S."/>
            <person name="Aguilar-Pontes M.V."/>
            <person name="Robinson A.J."/>
            <person name="Andreopoulos B."/>
            <person name="LaButti K."/>
            <person name="Kuo A."/>
            <person name="Mondo S."/>
            <person name="Riley R."/>
            <person name="Otillar R."/>
            <person name="Haridas S."/>
            <person name="Lipzen A."/>
            <person name="Grimwood J."/>
            <person name="Schmutz J."/>
            <person name="Clum A."/>
            <person name="Reid I.D."/>
            <person name="Moisan M.C."/>
            <person name="Butler G."/>
            <person name="Nguyen T.T.M."/>
            <person name="Dewar K."/>
            <person name="Conant G."/>
            <person name="Drula E."/>
            <person name="Henrissat B."/>
            <person name="Hansel C."/>
            <person name="Singer S."/>
            <person name="Hutchinson M.I."/>
            <person name="de Vries R.P."/>
            <person name="Natvig D.O."/>
            <person name="Powell A.J."/>
            <person name="Tsang A."/>
            <person name="Grigoriev I.V."/>
        </authorList>
    </citation>
    <scope>NUCLEOTIDE SEQUENCE [LARGE SCALE GENOMIC DNA]</scope>
    <source>
        <strain evidence="8 9">CBS 494.80</strain>
    </source>
</reference>
<evidence type="ECO:0000256" key="5">
    <source>
        <dbReference type="ARBA" id="ARBA00038359"/>
    </source>
</evidence>
<name>A0ABR4D0Z0_9HELO</name>
<comment type="caution">
    <text evidence="8">The sequence shown here is derived from an EMBL/GenBank/DDBJ whole genome shotgun (WGS) entry which is preliminary data.</text>
</comment>
<dbReference type="Proteomes" id="UP001595075">
    <property type="component" value="Unassembled WGS sequence"/>
</dbReference>
<feature type="transmembrane region" description="Helical" evidence="6">
    <location>
        <begin position="90"/>
        <end position="112"/>
    </location>
</feature>
<sequence length="347" mass="38429">MESDISPGPDTNLASIYLLLCGPLAGLALIFCTTRIYTRSRPVCRLVLDDYLIIAAELLSLAGYFFGYIAASHGWGHVSFYISPADQKFAFNYVFGILVISLLTVPLVRISVACSLMRFGNSRLWRWTLYTLINVQILLSTVWLVIPFFNCTPLRLISEPVLVAKCWPHEVTDVFAWFSTCTVIVMDVTLATMPLNLIRLLNRPVAEKLLIACLMAMGLVATGLVAANTVILKNMYQGDPLSSTVGCTTLAKLEELVGIIAACLPCLKAPAEKFLRRIGVLPDQRTSMWMPSFVDPKPFSNSANPGNRTYVDISGWMPTNGRGRQPSIECKPEKTYEKEADMADVCR</sequence>
<feature type="domain" description="Rhodopsin" evidence="7">
    <location>
        <begin position="35"/>
        <end position="272"/>
    </location>
</feature>
<feature type="transmembrane region" description="Helical" evidence="6">
    <location>
        <begin position="174"/>
        <end position="197"/>
    </location>
</feature>
<proteinExistence type="inferred from homology"/>
<keyword evidence="2 6" id="KW-0812">Transmembrane</keyword>
<evidence type="ECO:0000256" key="6">
    <source>
        <dbReference type="SAM" id="Phobius"/>
    </source>
</evidence>
<dbReference type="PANTHER" id="PTHR33048:SF129">
    <property type="entry name" value="INTEGRAL MEMBRANE PROTEIN-RELATED"/>
    <property type="match status" value="1"/>
</dbReference>
<feature type="transmembrane region" description="Helical" evidence="6">
    <location>
        <begin position="50"/>
        <end position="70"/>
    </location>
</feature>
<dbReference type="Pfam" id="PF20684">
    <property type="entry name" value="Fung_rhodopsin"/>
    <property type="match status" value="1"/>
</dbReference>
<comment type="subcellular location">
    <subcellularLocation>
        <location evidence="1">Membrane</location>
        <topology evidence="1">Multi-pass membrane protein</topology>
    </subcellularLocation>
</comment>
<evidence type="ECO:0000313" key="9">
    <source>
        <dbReference type="Proteomes" id="UP001595075"/>
    </source>
</evidence>
<accession>A0ABR4D0Z0</accession>
<evidence type="ECO:0000256" key="4">
    <source>
        <dbReference type="ARBA" id="ARBA00023136"/>
    </source>
</evidence>
<evidence type="ECO:0000256" key="3">
    <source>
        <dbReference type="ARBA" id="ARBA00022989"/>
    </source>
</evidence>
<keyword evidence="3 6" id="KW-1133">Transmembrane helix</keyword>
<dbReference type="PANTHER" id="PTHR33048">
    <property type="entry name" value="PTH11-LIKE INTEGRAL MEMBRANE PROTEIN (AFU_ORTHOLOGUE AFUA_5G11245)"/>
    <property type="match status" value="1"/>
</dbReference>
<dbReference type="InterPro" id="IPR052337">
    <property type="entry name" value="SAT4-like"/>
</dbReference>
<feature type="transmembrane region" description="Helical" evidence="6">
    <location>
        <begin position="209"/>
        <end position="232"/>
    </location>
</feature>
<keyword evidence="9" id="KW-1185">Reference proteome</keyword>
<evidence type="ECO:0000313" key="8">
    <source>
        <dbReference type="EMBL" id="KAL2075046.1"/>
    </source>
</evidence>
<keyword evidence="4 6" id="KW-0472">Membrane</keyword>
<protein>
    <recommendedName>
        <fullName evidence="7">Rhodopsin domain-containing protein</fullName>
    </recommendedName>
</protein>
<feature type="transmembrane region" description="Helical" evidence="6">
    <location>
        <begin position="124"/>
        <end position="146"/>
    </location>
</feature>